<evidence type="ECO:0000313" key="2">
    <source>
        <dbReference type="EMBL" id="CAF4317158.1"/>
    </source>
</evidence>
<name>A0A820J6B9_9BILA</name>
<evidence type="ECO:0000256" key="1">
    <source>
        <dbReference type="SAM" id="MobiDB-lite"/>
    </source>
</evidence>
<feature type="region of interest" description="Disordered" evidence="1">
    <location>
        <begin position="22"/>
        <end position="69"/>
    </location>
</feature>
<feature type="compositionally biased region" description="Low complexity" evidence="1">
    <location>
        <begin position="41"/>
        <end position="50"/>
    </location>
</feature>
<feature type="compositionally biased region" description="Basic residues" evidence="1">
    <location>
        <begin position="60"/>
        <end position="69"/>
    </location>
</feature>
<reference evidence="2" key="1">
    <citation type="submission" date="2021-02" db="EMBL/GenBank/DDBJ databases">
        <authorList>
            <person name="Nowell W R."/>
        </authorList>
    </citation>
    <scope>NUCLEOTIDE SEQUENCE</scope>
</reference>
<protein>
    <submittedName>
        <fullName evidence="2">Uncharacterized protein</fullName>
    </submittedName>
</protein>
<proteinExistence type="predicted"/>
<dbReference type="EMBL" id="CAJOBD010040425">
    <property type="protein sequence ID" value="CAF4317158.1"/>
    <property type="molecule type" value="Genomic_DNA"/>
</dbReference>
<dbReference type="Proteomes" id="UP000663836">
    <property type="component" value="Unassembled WGS sequence"/>
</dbReference>
<sequence length="69" mass="8318">MTSEQKDRIWNGIDTQTRIENFQRQEQLKPTSLTLEQQTISDSNGNNQNDDNWESVQTRRNNKKKEHWK</sequence>
<feature type="compositionally biased region" description="Polar residues" evidence="1">
    <location>
        <begin position="28"/>
        <end position="40"/>
    </location>
</feature>
<dbReference type="AlphaFoldDB" id="A0A820J6B9"/>
<organism evidence="2 3">
    <name type="scientific">Rotaria sordida</name>
    <dbReference type="NCBI Taxonomy" id="392033"/>
    <lineage>
        <taxon>Eukaryota</taxon>
        <taxon>Metazoa</taxon>
        <taxon>Spiralia</taxon>
        <taxon>Gnathifera</taxon>
        <taxon>Rotifera</taxon>
        <taxon>Eurotatoria</taxon>
        <taxon>Bdelloidea</taxon>
        <taxon>Philodinida</taxon>
        <taxon>Philodinidae</taxon>
        <taxon>Rotaria</taxon>
    </lineage>
</organism>
<comment type="caution">
    <text evidence="2">The sequence shown here is derived from an EMBL/GenBank/DDBJ whole genome shotgun (WGS) entry which is preliminary data.</text>
</comment>
<gene>
    <name evidence="2" type="ORF">JBS370_LOCUS40899</name>
</gene>
<accession>A0A820J6B9</accession>
<evidence type="ECO:0000313" key="3">
    <source>
        <dbReference type="Proteomes" id="UP000663836"/>
    </source>
</evidence>